<dbReference type="EMBL" id="JDYK01000009">
    <property type="protein sequence ID" value="EWS81139.1"/>
    <property type="molecule type" value="Genomic_DNA"/>
</dbReference>
<dbReference type="eggNOG" id="COG3276">
    <property type="taxonomic scope" value="Bacteria"/>
</dbReference>
<dbReference type="GO" id="GO:0001514">
    <property type="term" value="P:selenocysteine incorporation"/>
    <property type="evidence" value="ECO:0007669"/>
    <property type="project" value="InterPro"/>
</dbReference>
<dbReference type="InterPro" id="IPR036390">
    <property type="entry name" value="WH_DNA-bd_sf"/>
</dbReference>
<dbReference type="InterPro" id="IPR050055">
    <property type="entry name" value="EF-Tu_GTPase"/>
</dbReference>
<reference evidence="3 4" key="1">
    <citation type="submission" date="2014-02" db="EMBL/GenBank/DDBJ databases">
        <title>Genome sequence of Brachybacterium phenoliresistens strain W13A50.</title>
        <authorList>
            <person name="Wang X."/>
        </authorList>
    </citation>
    <scope>NUCLEOTIDE SEQUENCE [LARGE SCALE GENOMIC DNA]</scope>
    <source>
        <strain evidence="3 4">W13A50</strain>
    </source>
</reference>
<dbReference type="PANTHER" id="PTHR43721">
    <property type="entry name" value="ELONGATION FACTOR TU-RELATED"/>
    <property type="match status" value="1"/>
</dbReference>
<sequence length="612" mass="64963">MRSHVVATAGHVDHGKSALVRALTGIEPDRWEEERRRGLTIDLGFAWTTLPSGREVSFVDVPGHERFLGNMLAGLGPAPVVCFVVAADAGWQPQSSDHRDAVAALGIDRGLLLITRADLALGGTEAVIAQARRELAGTGLGEAPAVVTSAVHGTGLEELAQVLDRVLAEAEASDIDLDDIDPAETDREPVPLRLWIDRAFSISGAGTVATGTLGAGSIGRGDRLTLHTADGPREVQVRGVQGHGASQERMGPVSRVAVNLRGIPADAVRRGDALAAPGSWHLPRHVDVRRCSGASFDEAPREVTAHVGTAAVPARLRVFDADHARLQLDRPLPLRVADRIVLRAGGRAVLAGAQVLDADPPALSRRGDGARRARALAAAPAEGDLLAEVLRRRAVQEAHLRRLGLTVPAALPEPLRGHRGWLVDAAALDAWAARVLESVMAGHRQDPLWEGMSPKAAEDLLGLPDAALLPAVLDEARRRDPQLRTEGGRIRRGEEGLGPAEPAVAALELRLGREPFRAPEAEELSAAGLHDPQIAAAVRQGRLLRLDGGVVLLPSAPALAMRELAALDQPFTLSAARQSLGTTRRVAVPLLEHLDARGWTRRVDGSLREVVR</sequence>
<keyword evidence="4" id="KW-1185">Reference proteome</keyword>
<gene>
    <name evidence="3" type="ORF">BF93_18395</name>
</gene>
<keyword evidence="3" id="KW-0648">Protein biosynthesis</keyword>
<dbReference type="HOGENOM" id="CLU_023030_1_1_11"/>
<dbReference type="InterPro" id="IPR015191">
    <property type="entry name" value="SelB_WHD4"/>
</dbReference>
<dbReference type="GO" id="GO:0005737">
    <property type="term" value="C:cytoplasm"/>
    <property type="evidence" value="ECO:0007669"/>
    <property type="project" value="InterPro"/>
</dbReference>
<dbReference type="Proteomes" id="UP000023067">
    <property type="component" value="Unassembled WGS sequence"/>
</dbReference>
<keyword evidence="1" id="KW-0547">Nucleotide-binding</keyword>
<dbReference type="GO" id="GO:0003723">
    <property type="term" value="F:RNA binding"/>
    <property type="evidence" value="ECO:0007669"/>
    <property type="project" value="InterPro"/>
</dbReference>
<dbReference type="GO" id="GO:0003746">
    <property type="term" value="F:translation elongation factor activity"/>
    <property type="evidence" value="ECO:0007669"/>
    <property type="project" value="UniProtKB-KW"/>
</dbReference>
<evidence type="ECO:0000313" key="4">
    <source>
        <dbReference type="Proteomes" id="UP000023067"/>
    </source>
</evidence>
<dbReference type="GO" id="GO:0005525">
    <property type="term" value="F:GTP binding"/>
    <property type="evidence" value="ECO:0007669"/>
    <property type="project" value="UniProtKB-KW"/>
</dbReference>
<dbReference type="AlphaFoldDB" id="Z9JSH0"/>
<dbReference type="STRING" id="396014.BF93_18395"/>
<dbReference type="PATRIC" id="fig|396014.3.peg.2012"/>
<dbReference type="RefSeq" id="WP_038372388.1">
    <property type="nucleotide sequence ID" value="NZ_KK069994.1"/>
</dbReference>
<accession>Z9JSH0</accession>
<dbReference type="SUPFAM" id="SSF50447">
    <property type="entry name" value="Translation proteins"/>
    <property type="match status" value="1"/>
</dbReference>
<dbReference type="InterPro" id="IPR009000">
    <property type="entry name" value="Transl_B-barrel_sf"/>
</dbReference>
<keyword evidence="1" id="KW-0342">GTP-binding</keyword>
<dbReference type="Pfam" id="PF00009">
    <property type="entry name" value="GTP_EFTU"/>
    <property type="match status" value="1"/>
</dbReference>
<dbReference type="OrthoDB" id="9803139at2"/>
<dbReference type="Gene3D" id="2.40.30.10">
    <property type="entry name" value="Translation factors"/>
    <property type="match status" value="1"/>
</dbReference>
<dbReference type="Pfam" id="PF25461">
    <property type="entry name" value="Beta-barrel_SelB"/>
    <property type="match status" value="1"/>
</dbReference>
<comment type="caution">
    <text evidence="3">The sequence shown here is derived from an EMBL/GenBank/DDBJ whole genome shotgun (WGS) entry which is preliminary data.</text>
</comment>
<dbReference type="InterPro" id="IPR036388">
    <property type="entry name" value="WH-like_DNA-bd_sf"/>
</dbReference>
<dbReference type="Gene3D" id="3.40.50.300">
    <property type="entry name" value="P-loop containing nucleotide triphosphate hydrolases"/>
    <property type="match status" value="1"/>
</dbReference>
<dbReference type="Gene3D" id="1.10.10.10">
    <property type="entry name" value="Winged helix-like DNA-binding domain superfamily/Winged helix DNA-binding domain"/>
    <property type="match status" value="1"/>
</dbReference>
<dbReference type="GO" id="GO:0003924">
    <property type="term" value="F:GTPase activity"/>
    <property type="evidence" value="ECO:0007669"/>
    <property type="project" value="InterPro"/>
</dbReference>
<name>Z9JSH0_9MICO</name>
<dbReference type="CDD" id="cd04171">
    <property type="entry name" value="SelB"/>
    <property type="match status" value="1"/>
</dbReference>
<dbReference type="InterPro" id="IPR057335">
    <property type="entry name" value="Beta-barrel_SelB"/>
</dbReference>
<feature type="domain" description="Tr-type G" evidence="2">
    <location>
        <begin position="1"/>
        <end position="171"/>
    </location>
</feature>
<evidence type="ECO:0000256" key="1">
    <source>
        <dbReference type="ARBA" id="ARBA00023134"/>
    </source>
</evidence>
<proteinExistence type="predicted"/>
<evidence type="ECO:0000313" key="3">
    <source>
        <dbReference type="EMBL" id="EWS81139.1"/>
    </source>
</evidence>
<dbReference type="SUPFAM" id="SSF46785">
    <property type="entry name" value="Winged helix' DNA-binding domain"/>
    <property type="match status" value="1"/>
</dbReference>
<evidence type="ECO:0000259" key="2">
    <source>
        <dbReference type="PROSITE" id="PS51722"/>
    </source>
</evidence>
<keyword evidence="3" id="KW-0251">Elongation factor</keyword>
<dbReference type="InterPro" id="IPR027417">
    <property type="entry name" value="P-loop_NTPase"/>
</dbReference>
<dbReference type="SUPFAM" id="SSF52540">
    <property type="entry name" value="P-loop containing nucleoside triphosphate hydrolases"/>
    <property type="match status" value="1"/>
</dbReference>
<dbReference type="PANTHER" id="PTHR43721:SF22">
    <property type="entry name" value="ELONGATION FACTOR TU, MITOCHONDRIAL"/>
    <property type="match status" value="1"/>
</dbReference>
<protein>
    <submittedName>
        <fullName evidence="3">Translation elongation factor</fullName>
    </submittedName>
</protein>
<dbReference type="PROSITE" id="PS51722">
    <property type="entry name" value="G_TR_2"/>
    <property type="match status" value="1"/>
</dbReference>
<dbReference type="Pfam" id="PF09107">
    <property type="entry name" value="WHD_3rd_SelB"/>
    <property type="match status" value="1"/>
</dbReference>
<dbReference type="InterPro" id="IPR000795">
    <property type="entry name" value="T_Tr_GTP-bd_dom"/>
</dbReference>
<organism evidence="3 4">
    <name type="scientific">Brachybacterium phenoliresistens</name>
    <dbReference type="NCBI Taxonomy" id="396014"/>
    <lineage>
        <taxon>Bacteria</taxon>
        <taxon>Bacillati</taxon>
        <taxon>Actinomycetota</taxon>
        <taxon>Actinomycetes</taxon>
        <taxon>Micrococcales</taxon>
        <taxon>Dermabacteraceae</taxon>
        <taxon>Brachybacterium</taxon>
    </lineage>
</organism>